<evidence type="ECO:0000313" key="3">
    <source>
        <dbReference type="EMBL" id="MDG3496689.1"/>
    </source>
</evidence>
<evidence type="ECO:0000259" key="2">
    <source>
        <dbReference type="Pfam" id="PF11181"/>
    </source>
</evidence>
<organism evidence="3 4">
    <name type="scientific">Pseudanabaena catenata USMAC16</name>
    <dbReference type="NCBI Taxonomy" id="1855837"/>
    <lineage>
        <taxon>Bacteria</taxon>
        <taxon>Bacillati</taxon>
        <taxon>Cyanobacteriota</taxon>
        <taxon>Cyanophyceae</taxon>
        <taxon>Pseudanabaenales</taxon>
        <taxon>Pseudanabaenaceae</taxon>
        <taxon>Pseudanabaena</taxon>
    </lineage>
</organism>
<dbReference type="Proteomes" id="UP001152872">
    <property type="component" value="Unassembled WGS sequence"/>
</dbReference>
<dbReference type="Pfam" id="PF26394">
    <property type="entry name" value="Psb34"/>
    <property type="match status" value="1"/>
</dbReference>
<feature type="region of interest" description="Disordered" evidence="1">
    <location>
        <begin position="1"/>
        <end position="49"/>
    </location>
</feature>
<sequence>MSIKVQDDTTTDSLDPHIVPAETRARKEREGANYKHTPHNSEEPDSLHTADGYTVDTEGLINNYAVEPPMYVDKLGDMAQDLPVIEKFTIVDIFTTHTEAESAVKEIHDAGISRDKISVLGKNYHDADHGYGSLNWQDIETDGGLPQVLTSLGIVETEAHKYETAIATGKFLVVVIGDDRDISTTKEILIHIGHRLIKEQVI</sequence>
<feature type="domain" description="General stress protein 17M-like" evidence="2">
    <location>
        <begin position="90"/>
        <end position="146"/>
    </location>
</feature>
<evidence type="ECO:0000313" key="4">
    <source>
        <dbReference type="Proteomes" id="UP001152872"/>
    </source>
</evidence>
<dbReference type="InterPro" id="IPR048028">
    <property type="entry name" value="Psb34-like"/>
</dbReference>
<protein>
    <recommendedName>
        <fullName evidence="2">General stress protein 17M-like domain-containing protein</fullName>
    </recommendedName>
</protein>
<dbReference type="InterPro" id="IPR025889">
    <property type="entry name" value="GSP17M-like_dom"/>
</dbReference>
<accession>A0A9X4MI89</accession>
<comment type="caution">
    <text evidence="3">The sequence shown here is derived from an EMBL/GenBank/DDBJ whole genome shotgun (WGS) entry which is preliminary data.</text>
</comment>
<name>A0A9X4MI89_9CYAN</name>
<reference evidence="3" key="1">
    <citation type="submission" date="2019-05" db="EMBL/GenBank/DDBJ databases">
        <title>Whole genome sequencing of Pseudanabaena catenata USMAC16.</title>
        <authorList>
            <person name="Khan Z."/>
            <person name="Omar W.M."/>
            <person name="Convey P."/>
            <person name="Merican F."/>
            <person name="Najimudin N."/>
        </authorList>
    </citation>
    <scope>NUCLEOTIDE SEQUENCE</scope>
    <source>
        <strain evidence="3">USMAC16</strain>
    </source>
</reference>
<feature type="compositionally biased region" description="Basic and acidic residues" evidence="1">
    <location>
        <begin position="23"/>
        <end position="48"/>
    </location>
</feature>
<dbReference type="EMBL" id="VBTY01000214">
    <property type="protein sequence ID" value="MDG3496689.1"/>
    <property type="molecule type" value="Genomic_DNA"/>
</dbReference>
<proteinExistence type="predicted"/>
<dbReference type="RefSeq" id="WP_009628880.1">
    <property type="nucleotide sequence ID" value="NZ_VBTY01000214.1"/>
</dbReference>
<dbReference type="AlphaFoldDB" id="A0A9X4MI89"/>
<keyword evidence="4" id="KW-1185">Reference proteome</keyword>
<evidence type="ECO:0000256" key="1">
    <source>
        <dbReference type="SAM" id="MobiDB-lite"/>
    </source>
</evidence>
<dbReference type="Pfam" id="PF11181">
    <property type="entry name" value="YflT"/>
    <property type="match status" value="1"/>
</dbReference>
<gene>
    <name evidence="3" type="ORF">FEV09_19295</name>
</gene>